<keyword evidence="1" id="KW-0285">Flavoprotein</keyword>
<dbReference type="Gene3D" id="3.50.50.60">
    <property type="entry name" value="FAD/NAD(P)-binding domain"/>
    <property type="match status" value="2"/>
</dbReference>
<proteinExistence type="predicted"/>
<dbReference type="RefSeq" id="WP_185889207.1">
    <property type="nucleotide sequence ID" value="NZ_CP060202.1"/>
</dbReference>
<keyword evidence="2" id="KW-0560">Oxidoreductase</keyword>
<organism evidence="4 5">
    <name type="scientific">Hymenobacter sediminicola</name>
    <dbReference type="NCBI Taxonomy" id="2761579"/>
    <lineage>
        <taxon>Bacteria</taxon>
        <taxon>Pseudomonadati</taxon>
        <taxon>Bacteroidota</taxon>
        <taxon>Cytophagia</taxon>
        <taxon>Cytophagales</taxon>
        <taxon>Hymenobacteraceae</taxon>
        <taxon>Hymenobacter</taxon>
    </lineage>
</organism>
<evidence type="ECO:0000259" key="3">
    <source>
        <dbReference type="Pfam" id="PF07992"/>
    </source>
</evidence>
<reference evidence="4 5" key="1">
    <citation type="submission" date="2020-08" db="EMBL/GenBank/DDBJ databases">
        <title>Hymenobacter sp. S2-20-2 genome sequencing.</title>
        <authorList>
            <person name="Jin L."/>
        </authorList>
    </citation>
    <scope>NUCLEOTIDE SEQUENCE [LARGE SCALE GENOMIC DNA]</scope>
    <source>
        <strain evidence="4 5">S2-20-2</strain>
    </source>
</reference>
<name>A0A7G7WAD5_9BACT</name>
<dbReference type="InterPro" id="IPR036188">
    <property type="entry name" value="FAD/NAD-bd_sf"/>
</dbReference>
<protein>
    <submittedName>
        <fullName evidence="4">NAD(P)/FAD-dependent oxidoreductase</fullName>
    </submittedName>
</protein>
<accession>A0A7G7WAD5</accession>
<dbReference type="PRINTS" id="PR00469">
    <property type="entry name" value="PNDRDTASEII"/>
</dbReference>
<dbReference type="PRINTS" id="PR00368">
    <property type="entry name" value="FADPNR"/>
</dbReference>
<dbReference type="GO" id="GO:0016491">
    <property type="term" value="F:oxidoreductase activity"/>
    <property type="evidence" value="ECO:0007669"/>
    <property type="project" value="UniProtKB-KW"/>
</dbReference>
<gene>
    <name evidence="4" type="ORF">H4317_05860</name>
</gene>
<sequence length="302" mass="32487">MEPDSIVDVVIVGGSTAGLSAALTLGRALRRVLVLDAGHPCNRQTPHSHNFFTRDGETPAQLLALGRAQLQAYPTVALHTASVVQAQKNAADFELTTDDGRTFRSKRVLLATGLQDQLPDLPGFAECWGISVLHCPYCHGFEVHGQSLGVLGNGDVGFEFARLIQHWTPDLRLFTDGPSTLSAEQTRQLQAHSIRIIETPLTEMEHEAGQLHHLRLADGTREPLNALYARVPFTLPGTLHQQLGCALTEQGFIKADEVGRTSVEGVSAAGDNSSPMRQLAMAAANGSKAAAFLNNNLIETAF</sequence>
<evidence type="ECO:0000256" key="2">
    <source>
        <dbReference type="ARBA" id="ARBA00023002"/>
    </source>
</evidence>
<feature type="domain" description="FAD/NAD(P)-binding" evidence="3">
    <location>
        <begin position="8"/>
        <end position="282"/>
    </location>
</feature>
<dbReference type="InterPro" id="IPR050097">
    <property type="entry name" value="Ferredoxin-NADP_redctase_2"/>
</dbReference>
<dbReference type="AlphaFoldDB" id="A0A7G7WAD5"/>
<dbReference type="KEGG" id="hsk:H4317_05860"/>
<dbReference type="InterPro" id="IPR023753">
    <property type="entry name" value="FAD/NAD-binding_dom"/>
</dbReference>
<dbReference type="EMBL" id="CP060202">
    <property type="protein sequence ID" value="QNH63328.1"/>
    <property type="molecule type" value="Genomic_DNA"/>
</dbReference>
<dbReference type="Proteomes" id="UP000515489">
    <property type="component" value="Chromosome"/>
</dbReference>
<evidence type="ECO:0000256" key="1">
    <source>
        <dbReference type="ARBA" id="ARBA00022630"/>
    </source>
</evidence>
<dbReference type="PANTHER" id="PTHR48105">
    <property type="entry name" value="THIOREDOXIN REDUCTASE 1-RELATED-RELATED"/>
    <property type="match status" value="1"/>
</dbReference>
<evidence type="ECO:0000313" key="5">
    <source>
        <dbReference type="Proteomes" id="UP000515489"/>
    </source>
</evidence>
<dbReference type="SUPFAM" id="SSF51905">
    <property type="entry name" value="FAD/NAD(P)-binding domain"/>
    <property type="match status" value="1"/>
</dbReference>
<evidence type="ECO:0000313" key="4">
    <source>
        <dbReference type="EMBL" id="QNH63328.1"/>
    </source>
</evidence>
<keyword evidence="5" id="KW-1185">Reference proteome</keyword>
<dbReference type="Pfam" id="PF07992">
    <property type="entry name" value="Pyr_redox_2"/>
    <property type="match status" value="1"/>
</dbReference>